<dbReference type="InterPro" id="IPR016155">
    <property type="entry name" value="Mopterin_synth/thiamin_S_b"/>
</dbReference>
<name>A0A7K1KLS8_9BACT</name>
<accession>A0A7K1KLS8</accession>
<dbReference type="Proteomes" id="UP000461162">
    <property type="component" value="Unassembled WGS sequence"/>
</dbReference>
<keyword evidence="2" id="KW-1185">Reference proteome</keyword>
<proteinExistence type="predicted"/>
<protein>
    <submittedName>
        <fullName evidence="1">MoaD/ThiS family protein</fullName>
    </submittedName>
</protein>
<dbReference type="AlphaFoldDB" id="A0A7K1KLS8"/>
<dbReference type="InterPro" id="IPR012675">
    <property type="entry name" value="Beta-grasp_dom_sf"/>
</dbReference>
<organism evidence="1 2">
    <name type="scientific">Pseudodesulfovibrio alkaliphilus</name>
    <dbReference type="NCBI Taxonomy" id="2661613"/>
    <lineage>
        <taxon>Bacteria</taxon>
        <taxon>Pseudomonadati</taxon>
        <taxon>Thermodesulfobacteriota</taxon>
        <taxon>Desulfovibrionia</taxon>
        <taxon>Desulfovibrionales</taxon>
        <taxon>Desulfovibrionaceae</taxon>
    </lineage>
</organism>
<dbReference type="Gene3D" id="3.10.20.30">
    <property type="match status" value="1"/>
</dbReference>
<dbReference type="InterPro" id="IPR003749">
    <property type="entry name" value="ThiS/MoaD-like"/>
</dbReference>
<dbReference type="Pfam" id="PF02597">
    <property type="entry name" value="ThiS"/>
    <property type="match status" value="1"/>
</dbReference>
<dbReference type="RefSeq" id="WP_155932755.1">
    <property type="nucleotide sequence ID" value="NZ_WODC01000002.1"/>
</dbReference>
<reference evidence="1 2" key="1">
    <citation type="submission" date="2019-11" db="EMBL/GenBank/DDBJ databases">
        <title>Pseudodesulfovibrio alkaliphilus, sp. nov., an alkaliphilic sulfate-reducing bacteria from mud volcano of Taman peninsula, Russia.</title>
        <authorList>
            <person name="Frolova A."/>
            <person name="Merkel A.Y."/>
            <person name="Slobodkin A.I."/>
        </authorList>
    </citation>
    <scope>NUCLEOTIDE SEQUENCE [LARGE SCALE GENOMIC DNA]</scope>
    <source>
        <strain evidence="1 2">F-1</strain>
    </source>
</reference>
<evidence type="ECO:0000313" key="1">
    <source>
        <dbReference type="EMBL" id="MUM77029.1"/>
    </source>
</evidence>
<gene>
    <name evidence="1" type="ORF">GKC30_05225</name>
</gene>
<dbReference type="SUPFAM" id="SSF54285">
    <property type="entry name" value="MoaD/ThiS"/>
    <property type="match status" value="1"/>
</dbReference>
<comment type="caution">
    <text evidence="1">The sequence shown here is derived from an EMBL/GenBank/DDBJ whole genome shotgun (WGS) entry which is preliminary data.</text>
</comment>
<sequence>MGIEIKCFATLAPSLPANAADYPAAPGETVRSLVAKLGIPEDDIALIFINSARAYLDSEIRDGDRVGLFPPVGGG</sequence>
<dbReference type="EMBL" id="WODC01000002">
    <property type="protein sequence ID" value="MUM77029.1"/>
    <property type="molecule type" value="Genomic_DNA"/>
</dbReference>
<evidence type="ECO:0000313" key="2">
    <source>
        <dbReference type="Proteomes" id="UP000461162"/>
    </source>
</evidence>